<dbReference type="PANTHER" id="PTHR46396:SF1">
    <property type="entry name" value="PROTEIN O-LINKED-MANNOSE BETA-1,2-N-ACETYLGLUCOSAMINYLTRANSFERASE 1"/>
    <property type="match status" value="1"/>
</dbReference>
<dbReference type="AlphaFoldDB" id="A0A6A4W228"/>
<dbReference type="Proteomes" id="UP000440578">
    <property type="component" value="Unassembled WGS sequence"/>
</dbReference>
<keyword evidence="2" id="KW-1185">Reference proteome</keyword>
<keyword evidence="1" id="KW-0328">Glycosyltransferase</keyword>
<accession>A0A6A4W228</accession>
<evidence type="ECO:0000313" key="2">
    <source>
        <dbReference type="Proteomes" id="UP000440578"/>
    </source>
</evidence>
<dbReference type="GO" id="GO:0047223">
    <property type="term" value="F:beta-1,3-galactosyl-O-glycosyl-glycoprotein beta-1,3-N-acetylglucosaminyltransferase activity"/>
    <property type="evidence" value="ECO:0007669"/>
    <property type="project" value="TreeGrafter"/>
</dbReference>
<dbReference type="GO" id="GO:0016266">
    <property type="term" value="P:protein O-linked glycosylation via N-acetyl-galactosamine"/>
    <property type="evidence" value="ECO:0007669"/>
    <property type="project" value="TreeGrafter"/>
</dbReference>
<proteinExistence type="predicted"/>
<comment type="caution">
    <text evidence="1">The sequence shown here is derived from an EMBL/GenBank/DDBJ whole genome shotgun (WGS) entry which is preliminary data.</text>
</comment>
<dbReference type="PANTHER" id="PTHR46396">
    <property type="entry name" value="PROTEIN O-LINKED-MANNOSE BETA-1,2-N-ACETYLGLUCOSAMINYLTRANSFERASE 1"/>
    <property type="match status" value="1"/>
</dbReference>
<name>A0A6A4W228_AMPAM</name>
<keyword evidence="1" id="KW-0808">Transferase</keyword>
<gene>
    <name evidence="1" type="primary">Pomgnt1_2</name>
    <name evidence="1" type="ORF">FJT64_003009</name>
</gene>
<dbReference type="EMBL" id="VIIS01001102">
    <property type="protein sequence ID" value="KAF0302027.1"/>
    <property type="molecule type" value="Genomic_DNA"/>
</dbReference>
<evidence type="ECO:0000313" key="1">
    <source>
        <dbReference type="EMBL" id="KAF0302027.1"/>
    </source>
</evidence>
<dbReference type="GO" id="GO:0000139">
    <property type="term" value="C:Golgi membrane"/>
    <property type="evidence" value="ECO:0007669"/>
    <property type="project" value="TreeGrafter"/>
</dbReference>
<organism evidence="1 2">
    <name type="scientific">Amphibalanus amphitrite</name>
    <name type="common">Striped barnacle</name>
    <name type="synonym">Balanus amphitrite</name>
    <dbReference type="NCBI Taxonomy" id="1232801"/>
    <lineage>
        <taxon>Eukaryota</taxon>
        <taxon>Metazoa</taxon>
        <taxon>Ecdysozoa</taxon>
        <taxon>Arthropoda</taxon>
        <taxon>Crustacea</taxon>
        <taxon>Multicrustacea</taxon>
        <taxon>Cirripedia</taxon>
        <taxon>Thoracica</taxon>
        <taxon>Thoracicalcarea</taxon>
        <taxon>Balanomorpha</taxon>
        <taxon>Balanoidea</taxon>
        <taxon>Balanidae</taxon>
        <taxon>Amphibalaninae</taxon>
        <taxon>Amphibalanus</taxon>
    </lineage>
</organism>
<sequence length="204" mass="22455">MAVSEGPPVALRGLEDLPLPRYRRHLQALISSATKLDGTQSRLDCSEIVPRNATAEPLLLSVLMMSGSDGVSWQRAAACLGLWDRDARGHHAGVWRLRHAGGGPLLVLAVPFSPLAGYATLHGRGTMLLVSAVRSREQRRRGRWPPTPPRPGPDRVLERYRWAAAAAGLNRTLLGEELVRRGVLDHHDLTEDEDDGDLRMQEMS</sequence>
<protein>
    <submittedName>
        <fullName evidence="1">Protein O-linked-mannose beta-1,2-N-acetylglucosaminyltransferase 1</fullName>
    </submittedName>
</protein>
<dbReference type="InterPro" id="IPR052463">
    <property type="entry name" value="O-linked_mannose_GnT"/>
</dbReference>
<reference evidence="1 2" key="1">
    <citation type="submission" date="2019-07" db="EMBL/GenBank/DDBJ databases">
        <title>Draft genome assembly of a fouling barnacle, Amphibalanus amphitrite (Darwin, 1854): The first reference genome for Thecostraca.</title>
        <authorList>
            <person name="Kim W."/>
        </authorList>
    </citation>
    <scope>NUCLEOTIDE SEQUENCE [LARGE SCALE GENOMIC DNA]</scope>
    <source>
        <strain evidence="1">SNU_AA5</strain>
        <tissue evidence="1">Soma without cirri and trophi</tissue>
    </source>
</reference>
<dbReference type="OrthoDB" id="440755at2759"/>